<keyword evidence="5 7" id="KW-1133">Transmembrane helix</keyword>
<reference evidence="8 9" key="1">
    <citation type="submission" date="2019-12" db="EMBL/GenBank/DDBJ databases">
        <authorList>
            <person name="Scholz U."/>
            <person name="Mascher M."/>
            <person name="Fiebig A."/>
        </authorList>
    </citation>
    <scope>NUCLEOTIDE SEQUENCE</scope>
</reference>
<keyword evidence="4" id="KW-0256">Endoplasmic reticulum</keyword>
<dbReference type="EMBL" id="CACRZD030000009">
    <property type="protein sequence ID" value="CAA6665033.1"/>
    <property type="molecule type" value="Genomic_DNA"/>
</dbReference>
<dbReference type="PANTHER" id="PTHR38354">
    <property type="entry name" value="SIGNAL PEPTIDASE COMPLEX-LIKE PROTEIN DTM1"/>
    <property type="match status" value="1"/>
</dbReference>
<dbReference type="PANTHER" id="PTHR38354:SF2">
    <property type="entry name" value="SIGNAL PEPTIDASE COMPLEX-LIKE PROTEIN DTM1"/>
    <property type="match status" value="1"/>
</dbReference>
<evidence type="ECO:0000256" key="5">
    <source>
        <dbReference type="ARBA" id="ARBA00022989"/>
    </source>
</evidence>
<dbReference type="InterPro" id="IPR039955">
    <property type="entry name" value="DTM1"/>
</dbReference>
<evidence type="ECO:0000313" key="8">
    <source>
        <dbReference type="EMBL" id="CAA2625683.1"/>
    </source>
</evidence>
<dbReference type="GO" id="GO:0006465">
    <property type="term" value="P:signal peptide processing"/>
    <property type="evidence" value="ECO:0007669"/>
    <property type="project" value="InterPro"/>
</dbReference>
<comment type="similarity">
    <text evidence="2">Belongs to the SPCS1 family.</text>
</comment>
<evidence type="ECO:0000256" key="4">
    <source>
        <dbReference type="ARBA" id="ARBA00022824"/>
    </source>
</evidence>
<feature type="transmembrane region" description="Helical" evidence="7">
    <location>
        <begin position="96"/>
        <end position="115"/>
    </location>
</feature>
<dbReference type="GO" id="GO:0048658">
    <property type="term" value="P:anther wall tapetum development"/>
    <property type="evidence" value="ECO:0007669"/>
    <property type="project" value="InterPro"/>
</dbReference>
<keyword evidence="9" id="KW-1185">Reference proteome</keyword>
<keyword evidence="3 7" id="KW-0812">Transmembrane</keyword>
<name>A0A7I8J6K7_SPIIN</name>
<dbReference type="Pfam" id="PF06645">
    <property type="entry name" value="SPC12"/>
    <property type="match status" value="1"/>
</dbReference>
<protein>
    <submittedName>
        <fullName evidence="8">Uncharacterized protein</fullName>
    </submittedName>
</protein>
<feature type="transmembrane region" description="Helical" evidence="7">
    <location>
        <begin position="6"/>
        <end position="25"/>
    </location>
</feature>
<gene>
    <name evidence="8" type="ORF">SI7747_09011422</name>
</gene>
<evidence type="ECO:0000256" key="2">
    <source>
        <dbReference type="ARBA" id="ARBA00005245"/>
    </source>
</evidence>
<dbReference type="Proteomes" id="UP001189122">
    <property type="component" value="Unassembled WGS sequence"/>
</dbReference>
<evidence type="ECO:0000256" key="7">
    <source>
        <dbReference type="SAM" id="Phobius"/>
    </source>
</evidence>
<dbReference type="EMBL" id="LR743596">
    <property type="protein sequence ID" value="CAA2625683.1"/>
    <property type="molecule type" value="Genomic_DNA"/>
</dbReference>
<accession>A0A7I8J6K7</accession>
<keyword evidence="6 7" id="KW-0472">Membrane</keyword>
<evidence type="ECO:0000256" key="1">
    <source>
        <dbReference type="ARBA" id="ARBA00004477"/>
    </source>
</evidence>
<evidence type="ECO:0000256" key="6">
    <source>
        <dbReference type="ARBA" id="ARBA00023136"/>
    </source>
</evidence>
<organism evidence="8">
    <name type="scientific">Spirodela intermedia</name>
    <name type="common">Intermediate duckweed</name>
    <dbReference type="NCBI Taxonomy" id="51605"/>
    <lineage>
        <taxon>Eukaryota</taxon>
        <taxon>Viridiplantae</taxon>
        <taxon>Streptophyta</taxon>
        <taxon>Embryophyta</taxon>
        <taxon>Tracheophyta</taxon>
        <taxon>Spermatophyta</taxon>
        <taxon>Magnoliopsida</taxon>
        <taxon>Liliopsida</taxon>
        <taxon>Araceae</taxon>
        <taxon>Lemnoideae</taxon>
        <taxon>Spirodela</taxon>
    </lineage>
</organism>
<evidence type="ECO:0000313" key="9">
    <source>
        <dbReference type="Proteomes" id="UP001189122"/>
    </source>
</evidence>
<sequence>MRREEVLRTSLVSLGAAVFLVGLCTFSFKKMIATYIFGILAVCGILLPDWEFFDRDFSQWFTPCPPTATPALLALSIRPPGSEDLRSSSPFLFRFYPLRVALLAAVYSFGLYKWWVFMSS</sequence>
<evidence type="ECO:0000256" key="3">
    <source>
        <dbReference type="ARBA" id="ARBA00022692"/>
    </source>
</evidence>
<proteinExistence type="inferred from homology"/>
<feature type="transmembrane region" description="Helical" evidence="7">
    <location>
        <begin position="32"/>
        <end position="50"/>
    </location>
</feature>
<dbReference type="GO" id="GO:0005787">
    <property type="term" value="C:signal peptidase complex"/>
    <property type="evidence" value="ECO:0007669"/>
    <property type="project" value="InterPro"/>
</dbReference>
<dbReference type="AlphaFoldDB" id="A0A7I8J6K7"/>
<comment type="subcellular location">
    <subcellularLocation>
        <location evidence="1">Endoplasmic reticulum membrane</location>
        <topology evidence="1">Multi-pass membrane protein</topology>
    </subcellularLocation>
</comment>
<dbReference type="InterPro" id="IPR009542">
    <property type="entry name" value="Spc1/SPCS1"/>
</dbReference>